<dbReference type="AlphaFoldDB" id="A0AAD9JRL7"/>
<dbReference type="GO" id="GO:0000272">
    <property type="term" value="P:polysaccharide catabolic process"/>
    <property type="evidence" value="ECO:0007669"/>
    <property type="project" value="UniProtKB-KW"/>
</dbReference>
<comment type="similarity">
    <text evidence="1">Belongs to the glycosyl hydrolase 10 (cellulase F) family.</text>
</comment>
<evidence type="ECO:0000256" key="2">
    <source>
        <dbReference type="ARBA" id="ARBA00022801"/>
    </source>
</evidence>
<sequence length="518" mass="60042">ISHNIDARSKSAGIFSHVVIPRDMRKILSALCLFLFYAERKLGVSCSRFGHEPGAYNVPNLIPLESSEMTYIPTSNQNSPNRWAEIRDNLFYRASYDLFEPGYTYMFNVFIKLTSSANDLVMTSAQARSWYTKEPGKDKRDYSYVDFFVKVDNQTDFIIDAASLTKVDYPDWKKEAQENIKGHRMGNIMFSFRTSRGLDPDKLRVEVTQKRRHFPFGFAVNAEVIGGDDGDEYVQRYVLRWFLLVPYIEHGLRNVPPGLCSSMPLSGSQWSPMDAILLAKMQLHLSPTLCKHWVTYKYMYFEKDAHRQAQTRNKYTQRQTKPLMANVCHFRFQHWDVCNEFSVSRLYQNWLKREDVLEYLYSDVRKFDPNVKRFTNEWGNLQIRIHFSDTVNAILRLKESQLIDGIGLQAHFHPKENKLDMELIKRRLEIFTGLGIPVWITELTIKHSNPTIRGNLLADSLTLFYGTPGVQGMLLWDFAPNNAAGDKYDEILTGWSTNLVLRPSSGKSQISKEAFYGM</sequence>
<dbReference type="GO" id="GO:0031176">
    <property type="term" value="F:endo-1,4-beta-xylanase activity"/>
    <property type="evidence" value="ECO:0007669"/>
    <property type="project" value="UniProtKB-ARBA"/>
</dbReference>
<dbReference type="Gene3D" id="3.20.20.80">
    <property type="entry name" value="Glycosidases"/>
    <property type="match status" value="1"/>
</dbReference>
<accession>A0AAD9JRL7</accession>
<feature type="non-terminal residue" evidence="6">
    <location>
        <position position="1"/>
    </location>
</feature>
<evidence type="ECO:0000256" key="4">
    <source>
        <dbReference type="ARBA" id="ARBA00023326"/>
    </source>
</evidence>
<dbReference type="InterPro" id="IPR001000">
    <property type="entry name" value="GH10_dom"/>
</dbReference>
<keyword evidence="3" id="KW-0119">Carbohydrate metabolism</keyword>
<dbReference type="SUPFAM" id="SSF51445">
    <property type="entry name" value="(Trans)glycosidases"/>
    <property type="match status" value="1"/>
</dbReference>
<evidence type="ECO:0000313" key="7">
    <source>
        <dbReference type="Proteomes" id="UP001208570"/>
    </source>
</evidence>
<reference evidence="6" key="1">
    <citation type="journal article" date="2023" name="Mol. Biol. Evol.">
        <title>Third-Generation Sequencing Reveals the Adaptive Role of the Epigenome in Three Deep-Sea Polychaetes.</title>
        <authorList>
            <person name="Perez M."/>
            <person name="Aroh O."/>
            <person name="Sun Y."/>
            <person name="Lan Y."/>
            <person name="Juniper S.K."/>
            <person name="Young C.R."/>
            <person name="Angers B."/>
            <person name="Qian P.Y."/>
        </authorList>
    </citation>
    <scope>NUCLEOTIDE SEQUENCE</scope>
    <source>
        <strain evidence="6">P08H-3</strain>
    </source>
</reference>
<evidence type="ECO:0000256" key="3">
    <source>
        <dbReference type="ARBA" id="ARBA00023277"/>
    </source>
</evidence>
<name>A0AAD9JRL7_9ANNE</name>
<proteinExistence type="inferred from homology"/>
<gene>
    <name evidence="6" type="ORF">LSH36_175g00004</name>
</gene>
<keyword evidence="4" id="KW-0624">Polysaccharide degradation</keyword>
<dbReference type="Pfam" id="PF00331">
    <property type="entry name" value="Glyco_hydro_10"/>
    <property type="match status" value="1"/>
</dbReference>
<evidence type="ECO:0000259" key="5">
    <source>
        <dbReference type="Pfam" id="PF00331"/>
    </source>
</evidence>
<dbReference type="Proteomes" id="UP001208570">
    <property type="component" value="Unassembled WGS sequence"/>
</dbReference>
<protein>
    <recommendedName>
        <fullName evidence="5">GH10 domain-containing protein</fullName>
    </recommendedName>
</protein>
<dbReference type="InterPro" id="IPR017853">
    <property type="entry name" value="GH"/>
</dbReference>
<evidence type="ECO:0000256" key="1">
    <source>
        <dbReference type="ARBA" id="ARBA00007495"/>
    </source>
</evidence>
<dbReference type="PANTHER" id="PTHR31490">
    <property type="entry name" value="GLYCOSYL HYDROLASE"/>
    <property type="match status" value="1"/>
</dbReference>
<keyword evidence="7" id="KW-1185">Reference proteome</keyword>
<organism evidence="6 7">
    <name type="scientific">Paralvinella palmiformis</name>
    <dbReference type="NCBI Taxonomy" id="53620"/>
    <lineage>
        <taxon>Eukaryota</taxon>
        <taxon>Metazoa</taxon>
        <taxon>Spiralia</taxon>
        <taxon>Lophotrochozoa</taxon>
        <taxon>Annelida</taxon>
        <taxon>Polychaeta</taxon>
        <taxon>Sedentaria</taxon>
        <taxon>Canalipalpata</taxon>
        <taxon>Terebellida</taxon>
        <taxon>Terebelliformia</taxon>
        <taxon>Alvinellidae</taxon>
        <taxon>Paralvinella</taxon>
    </lineage>
</organism>
<dbReference type="EMBL" id="JAODUP010000175">
    <property type="protein sequence ID" value="KAK2158164.1"/>
    <property type="molecule type" value="Genomic_DNA"/>
</dbReference>
<feature type="domain" description="GH10" evidence="5">
    <location>
        <begin position="327"/>
        <end position="479"/>
    </location>
</feature>
<dbReference type="InterPro" id="IPR044846">
    <property type="entry name" value="GH10"/>
</dbReference>
<keyword evidence="2" id="KW-0378">Hydrolase</keyword>
<dbReference type="PANTHER" id="PTHR31490:SF1">
    <property type="entry name" value="ENDO-1,4-BETA-XYLANASE 1"/>
    <property type="match status" value="1"/>
</dbReference>
<evidence type="ECO:0000313" key="6">
    <source>
        <dbReference type="EMBL" id="KAK2158164.1"/>
    </source>
</evidence>
<comment type="caution">
    <text evidence="6">The sequence shown here is derived from an EMBL/GenBank/DDBJ whole genome shotgun (WGS) entry which is preliminary data.</text>
</comment>